<dbReference type="InterPro" id="IPR001584">
    <property type="entry name" value="Integrase_cat-core"/>
</dbReference>
<proteinExistence type="predicted"/>
<name>A0A438CYU1_VITVI</name>
<reference evidence="2 3" key="1">
    <citation type="journal article" date="2018" name="PLoS Genet.">
        <title>Population sequencing reveals clonal diversity and ancestral inbreeding in the grapevine cultivar Chardonnay.</title>
        <authorList>
            <person name="Roach M.J."/>
            <person name="Johnson D.L."/>
            <person name="Bohlmann J."/>
            <person name="van Vuuren H.J."/>
            <person name="Jones S.J."/>
            <person name="Pretorius I.S."/>
            <person name="Schmidt S.A."/>
            <person name="Borneman A.R."/>
        </authorList>
    </citation>
    <scope>NUCLEOTIDE SEQUENCE [LARGE SCALE GENOMIC DNA]</scope>
    <source>
        <strain evidence="3">cv. Chardonnay</strain>
        <tissue evidence="2">Leaf</tissue>
    </source>
</reference>
<dbReference type="Pfam" id="PF25597">
    <property type="entry name" value="SH3_retrovirus"/>
    <property type="match status" value="1"/>
</dbReference>
<evidence type="ECO:0000259" key="1">
    <source>
        <dbReference type="PROSITE" id="PS50994"/>
    </source>
</evidence>
<comment type="caution">
    <text evidence="2">The sequence shown here is derived from an EMBL/GenBank/DDBJ whole genome shotgun (WGS) entry which is preliminary data.</text>
</comment>
<gene>
    <name evidence="2" type="primary">POLX_1670</name>
    <name evidence="2" type="ORF">CK203_116952</name>
</gene>
<dbReference type="PROSITE" id="PS50994">
    <property type="entry name" value="INTEGRASE"/>
    <property type="match status" value="1"/>
</dbReference>
<dbReference type="AlphaFoldDB" id="A0A438CYU1"/>
<dbReference type="PANTHER" id="PTHR42648:SF28">
    <property type="entry name" value="TRANSPOSON-ENCODED PROTEIN WITH RIBONUCLEASE H-LIKE AND RETROVIRUS ZINC FINGER-LIKE DOMAINS"/>
    <property type="match status" value="1"/>
</dbReference>
<sequence>MSFRHHFQALQQPFRHISGAIQGAFQEPFKARFRRHSRRASSTIQSAFWHRSGVISFRWEASLRRRCRLPENGRAISFWPERTEVVLAGDAARLDAPRAVRALPARVMQRLLWLRLHPARVQSMWVAASMSLNVKFGPWEDNFKIWKERILLQLGCMDIDYAIRKDESHKINDTSTPDEILLYERWEKSNRLSMMYIKTKISAGICGLIEKHENVCELLKPIDEQFVTSDKALASTLIMKSTSLKLTSIRGVREHIMEMRDIVAQLKKLEVEMSESFLVHFILNTLSPQYRPFKISYNTHKDKWSINELMTMCVQEKGRLLMEQGESAMLGKQTNKSKKGATRSFAILEIIHTDICSLDMDSHGQKYFISFIDDFSQYMYLYILHSKNKALEAFKVFKAKVEKQCGKQIKIVISDRGGEYYGRYLENGQSPGLFAKFLQEHGIVAQYTMSGSPYQNALKTTVYILNQVPTKVDPKTPFELMKGWKPSLRHMRAWGCASKVRIYNPQEKKLDPRTISRYFIGYAEKSKGYGFYCPSHNTRIVESRNAIFLEYDLELPDTSKQQVEPHTSLEDIGATLRRSTRTKRLAIPNDYVVYLQECDYNIRAENDPEFFSQAMSCKESKLWYNAMKDEMSSMKCNDVLDLVELPNGAKVIGCKWVLR</sequence>
<dbReference type="GO" id="GO:0003676">
    <property type="term" value="F:nucleic acid binding"/>
    <property type="evidence" value="ECO:0007669"/>
    <property type="project" value="InterPro"/>
</dbReference>
<evidence type="ECO:0000313" key="2">
    <source>
        <dbReference type="EMBL" id="RVW28379.1"/>
    </source>
</evidence>
<dbReference type="InterPro" id="IPR039537">
    <property type="entry name" value="Retrotran_Ty1/copia-like"/>
</dbReference>
<dbReference type="InterPro" id="IPR036397">
    <property type="entry name" value="RNaseH_sf"/>
</dbReference>
<evidence type="ECO:0000313" key="3">
    <source>
        <dbReference type="Proteomes" id="UP000288805"/>
    </source>
</evidence>
<dbReference type="EMBL" id="QGNW01001899">
    <property type="protein sequence ID" value="RVW28379.1"/>
    <property type="molecule type" value="Genomic_DNA"/>
</dbReference>
<dbReference type="PANTHER" id="PTHR42648">
    <property type="entry name" value="TRANSPOSASE, PUTATIVE-RELATED"/>
    <property type="match status" value="1"/>
</dbReference>
<dbReference type="Pfam" id="PF00665">
    <property type="entry name" value="rve"/>
    <property type="match status" value="1"/>
</dbReference>
<feature type="domain" description="Integrase catalytic" evidence="1">
    <location>
        <begin position="340"/>
        <end position="457"/>
    </location>
</feature>
<dbReference type="InterPro" id="IPR057670">
    <property type="entry name" value="SH3_retrovirus"/>
</dbReference>
<dbReference type="SUPFAM" id="SSF53098">
    <property type="entry name" value="Ribonuclease H-like"/>
    <property type="match status" value="1"/>
</dbReference>
<dbReference type="InterPro" id="IPR012337">
    <property type="entry name" value="RNaseH-like_sf"/>
</dbReference>
<dbReference type="Gene3D" id="3.30.420.10">
    <property type="entry name" value="Ribonuclease H-like superfamily/Ribonuclease H"/>
    <property type="match status" value="1"/>
</dbReference>
<dbReference type="Proteomes" id="UP000288805">
    <property type="component" value="Unassembled WGS sequence"/>
</dbReference>
<dbReference type="GO" id="GO:0015074">
    <property type="term" value="P:DNA integration"/>
    <property type="evidence" value="ECO:0007669"/>
    <property type="project" value="InterPro"/>
</dbReference>
<protein>
    <submittedName>
        <fullName evidence="2">Retrovirus-related Pol polyprotein from transposon TNT 1-94</fullName>
    </submittedName>
</protein>
<organism evidence="2 3">
    <name type="scientific">Vitis vinifera</name>
    <name type="common">Grape</name>
    <dbReference type="NCBI Taxonomy" id="29760"/>
    <lineage>
        <taxon>Eukaryota</taxon>
        <taxon>Viridiplantae</taxon>
        <taxon>Streptophyta</taxon>
        <taxon>Embryophyta</taxon>
        <taxon>Tracheophyta</taxon>
        <taxon>Spermatophyta</taxon>
        <taxon>Magnoliopsida</taxon>
        <taxon>eudicotyledons</taxon>
        <taxon>Gunneridae</taxon>
        <taxon>Pentapetalae</taxon>
        <taxon>rosids</taxon>
        <taxon>Vitales</taxon>
        <taxon>Vitaceae</taxon>
        <taxon>Viteae</taxon>
        <taxon>Vitis</taxon>
    </lineage>
</organism>
<accession>A0A438CYU1</accession>
<dbReference type="Pfam" id="PF14223">
    <property type="entry name" value="Retrotran_gag_2"/>
    <property type="match status" value="1"/>
</dbReference>